<accession>A0ABU6U4W6</accession>
<dbReference type="SUPFAM" id="SSF141562">
    <property type="entry name" value="At5g01610-like"/>
    <property type="match status" value="1"/>
</dbReference>
<keyword evidence="3" id="KW-1185">Reference proteome</keyword>
<keyword evidence="1" id="KW-0732">Signal</keyword>
<proteinExistence type="predicted"/>
<dbReference type="InterPro" id="IPR036758">
    <property type="entry name" value="At5g01610-like"/>
</dbReference>
<sequence length="161" mass="17596">MMKSSIALLCVLLYATVSHASRQKDQKLTAYDVLEQYDFPVGLLPQGATGYELNTKTGQFTAYLNGTCSFSIESYELKYKSTIKGVISKGRLTKLKGVSVKVALLWLNIVEVTRDSDELQFSVGIASADFPVNNFLQSPQCGCGFDCNNSQENNGDVVSSI</sequence>
<dbReference type="Gene3D" id="2.30.240.10">
    <property type="entry name" value="At5g01610-like"/>
    <property type="match status" value="1"/>
</dbReference>
<organism evidence="2 3">
    <name type="scientific">Stylosanthes scabra</name>
    <dbReference type="NCBI Taxonomy" id="79078"/>
    <lineage>
        <taxon>Eukaryota</taxon>
        <taxon>Viridiplantae</taxon>
        <taxon>Streptophyta</taxon>
        <taxon>Embryophyta</taxon>
        <taxon>Tracheophyta</taxon>
        <taxon>Spermatophyta</taxon>
        <taxon>Magnoliopsida</taxon>
        <taxon>eudicotyledons</taxon>
        <taxon>Gunneridae</taxon>
        <taxon>Pentapetalae</taxon>
        <taxon>rosids</taxon>
        <taxon>fabids</taxon>
        <taxon>Fabales</taxon>
        <taxon>Fabaceae</taxon>
        <taxon>Papilionoideae</taxon>
        <taxon>50 kb inversion clade</taxon>
        <taxon>dalbergioids sensu lato</taxon>
        <taxon>Dalbergieae</taxon>
        <taxon>Pterocarpus clade</taxon>
        <taxon>Stylosanthes</taxon>
    </lineage>
</organism>
<reference evidence="2 3" key="1">
    <citation type="journal article" date="2023" name="Plants (Basel)">
        <title>Bridging the Gap: Combining Genomics and Transcriptomics Approaches to Understand Stylosanthes scabra, an Orphan Legume from the Brazilian Caatinga.</title>
        <authorList>
            <person name="Ferreira-Neto J.R.C."/>
            <person name="da Silva M.D."/>
            <person name="Binneck E."/>
            <person name="de Melo N.F."/>
            <person name="da Silva R.H."/>
            <person name="de Melo A.L.T.M."/>
            <person name="Pandolfi V."/>
            <person name="Bustamante F.O."/>
            <person name="Brasileiro-Vidal A.C."/>
            <person name="Benko-Iseppon A.M."/>
        </authorList>
    </citation>
    <scope>NUCLEOTIDE SEQUENCE [LARGE SCALE GENOMIC DNA]</scope>
    <source>
        <tissue evidence="2">Leaves</tissue>
    </source>
</reference>
<evidence type="ECO:0000313" key="2">
    <source>
        <dbReference type="EMBL" id="MED6155201.1"/>
    </source>
</evidence>
<evidence type="ECO:0000313" key="3">
    <source>
        <dbReference type="Proteomes" id="UP001341840"/>
    </source>
</evidence>
<gene>
    <name evidence="2" type="ORF">PIB30_118533</name>
</gene>
<evidence type="ECO:0008006" key="4">
    <source>
        <dbReference type="Google" id="ProtNLM"/>
    </source>
</evidence>
<name>A0ABU6U4W6_9FABA</name>
<dbReference type="PANTHER" id="PTHR31676">
    <property type="entry name" value="T31J12.3 PROTEIN-RELATED"/>
    <property type="match status" value="1"/>
</dbReference>
<feature type="chain" id="PRO_5046237245" description="DUF538 family protein" evidence="1">
    <location>
        <begin position="21"/>
        <end position="161"/>
    </location>
</feature>
<dbReference type="Pfam" id="PF04398">
    <property type="entry name" value="DUF538"/>
    <property type="match status" value="1"/>
</dbReference>
<dbReference type="PANTHER" id="PTHR31676:SF196">
    <property type="entry name" value="DUF538 FAMILY PROTEIN"/>
    <property type="match status" value="1"/>
</dbReference>
<dbReference type="InterPro" id="IPR007493">
    <property type="entry name" value="DUF538"/>
</dbReference>
<dbReference type="Proteomes" id="UP001341840">
    <property type="component" value="Unassembled WGS sequence"/>
</dbReference>
<dbReference type="EMBL" id="JASCZI010120835">
    <property type="protein sequence ID" value="MED6155201.1"/>
    <property type="molecule type" value="Genomic_DNA"/>
</dbReference>
<comment type="caution">
    <text evidence="2">The sequence shown here is derived from an EMBL/GenBank/DDBJ whole genome shotgun (WGS) entry which is preliminary data.</text>
</comment>
<feature type="signal peptide" evidence="1">
    <location>
        <begin position="1"/>
        <end position="20"/>
    </location>
</feature>
<evidence type="ECO:0000256" key="1">
    <source>
        <dbReference type="SAM" id="SignalP"/>
    </source>
</evidence>
<protein>
    <recommendedName>
        <fullName evidence="4">DUF538 family protein</fullName>
    </recommendedName>
</protein>